<dbReference type="Proteomes" id="UP001224775">
    <property type="component" value="Unassembled WGS sequence"/>
</dbReference>
<dbReference type="GO" id="GO:0005759">
    <property type="term" value="C:mitochondrial matrix"/>
    <property type="evidence" value="ECO:0007669"/>
    <property type="project" value="TreeGrafter"/>
</dbReference>
<feature type="domain" description="RAP" evidence="1">
    <location>
        <begin position="978"/>
        <end position="1038"/>
    </location>
</feature>
<evidence type="ECO:0000313" key="2">
    <source>
        <dbReference type="EMBL" id="KAK1733149.1"/>
    </source>
</evidence>
<reference evidence="2" key="1">
    <citation type="submission" date="2023-06" db="EMBL/GenBank/DDBJ databases">
        <title>Survivors Of The Sea: Transcriptome response of Skeletonema marinoi to long-term dormancy.</title>
        <authorList>
            <person name="Pinder M.I.M."/>
            <person name="Kourtchenko O."/>
            <person name="Robertson E.K."/>
            <person name="Larsson T."/>
            <person name="Maumus F."/>
            <person name="Osuna-Cruz C.M."/>
            <person name="Vancaester E."/>
            <person name="Stenow R."/>
            <person name="Vandepoele K."/>
            <person name="Ploug H."/>
            <person name="Bruchert V."/>
            <person name="Godhe A."/>
            <person name="Topel M."/>
        </authorList>
    </citation>
    <scope>NUCLEOTIDE SEQUENCE</scope>
    <source>
        <strain evidence="2">R05AC</strain>
    </source>
</reference>
<dbReference type="InterPro" id="IPR013584">
    <property type="entry name" value="RAP"/>
</dbReference>
<dbReference type="InterPro" id="IPR050870">
    <property type="entry name" value="FAST_kinase"/>
</dbReference>
<dbReference type="Pfam" id="PF26188">
    <property type="entry name" value="RESC6"/>
    <property type="match status" value="3"/>
</dbReference>
<keyword evidence="3" id="KW-1185">Reference proteome</keyword>
<evidence type="ECO:0000313" key="3">
    <source>
        <dbReference type="Proteomes" id="UP001224775"/>
    </source>
</evidence>
<dbReference type="GO" id="GO:0000963">
    <property type="term" value="P:mitochondrial RNA processing"/>
    <property type="evidence" value="ECO:0007669"/>
    <property type="project" value="TreeGrafter"/>
</dbReference>
<organism evidence="2 3">
    <name type="scientific">Skeletonema marinoi</name>
    <dbReference type="NCBI Taxonomy" id="267567"/>
    <lineage>
        <taxon>Eukaryota</taxon>
        <taxon>Sar</taxon>
        <taxon>Stramenopiles</taxon>
        <taxon>Ochrophyta</taxon>
        <taxon>Bacillariophyta</taxon>
        <taxon>Coscinodiscophyceae</taxon>
        <taxon>Thalassiosirophycidae</taxon>
        <taxon>Thalassiosirales</taxon>
        <taxon>Skeletonemataceae</taxon>
        <taxon>Skeletonema</taxon>
        <taxon>Skeletonema marinoi-dohrnii complex</taxon>
    </lineage>
</organism>
<feature type="domain" description="RAP" evidence="1">
    <location>
        <begin position="460"/>
        <end position="520"/>
    </location>
</feature>
<accession>A0AAD8XSQ5</accession>
<evidence type="ECO:0000259" key="1">
    <source>
        <dbReference type="PROSITE" id="PS51286"/>
    </source>
</evidence>
<dbReference type="GO" id="GO:0044528">
    <property type="term" value="P:regulation of mitochondrial mRNA stability"/>
    <property type="evidence" value="ECO:0007669"/>
    <property type="project" value="TreeGrafter"/>
</dbReference>
<dbReference type="PROSITE" id="PS51286">
    <property type="entry name" value="RAP"/>
    <property type="match status" value="3"/>
</dbReference>
<dbReference type="Pfam" id="PF08373">
    <property type="entry name" value="RAP"/>
    <property type="match status" value="3"/>
</dbReference>
<name>A0AAD8XSQ5_9STRA</name>
<dbReference type="PANTHER" id="PTHR21228">
    <property type="entry name" value="FAST LEU-RICH DOMAIN-CONTAINING"/>
    <property type="match status" value="1"/>
</dbReference>
<dbReference type="EMBL" id="JATAAI010000053">
    <property type="protein sequence ID" value="KAK1733149.1"/>
    <property type="molecule type" value="Genomic_DNA"/>
</dbReference>
<proteinExistence type="predicted"/>
<feature type="domain" description="RAP" evidence="1">
    <location>
        <begin position="1384"/>
        <end position="1444"/>
    </location>
</feature>
<sequence length="1453" mass="164935">MRDLQSVEEVIITAYEYLDDMSRRDISAVWARIALLMTKRQPKQRGKSSHNTGKLSFDDMEHMMHKIFNDTANGIEDCGAREITEATLGMAKIVTILLQQGKRRGEDSSRVILRRLLVSKDMKPNRKLFQFFAGASMDKLDRFDARYLSNLAYAYALIDYVPEFDDGSDLFDHIAMNAVDIHRKFNAQDISNMTWAYATLDIPHAVLFEALGDQVVASKHSKDFNPQAISNTAWAYAKVGIDHPELFEKLANHIVKTDNLNQFFPQALSNIVWAYATARVHHPKLFQKVAEAAIQRKTEFSNSQHVANLLWAYAAMGIVDKQLFLSFMPTAAKLIDSYTNQGLANIAWAYAVADVDAPTLFNAHFINKYAEKGSGFEIEHYRQLHQWHLWQTKEMSNSRLPVDFQERCYDIFISEEPTVSKLQDDVVAQLLHIGLETKEEVLVGSGYRIDAIVEVNGKTFGIEVDGPYHFIGRSKSPSGSTILKRRQVSSIDGIELVSVPYWNWDTLGNDEVKKQEYLRHILNMKSNRALFKFFANASIDQLDQFEARHLSNLAYAYALIDYVPEFDDGSDLFDHIAMNAVDVKAEFIAQGISNVVWAYATVGKPHAVLFEAMGDQIVAYEHLGEFRPQALSNTVWAYATANVPHPKLFEKVANYIVDSKSLDQFQPQHLSNIAWAYATAQVPNHNLLEKVANHIVESDILDRFDPQALSNTLWAYATAGVRHPKLFEKLANHIVESDSLDQFIPQDFSNTIWAYATAGINNPKLFGEVANHIVKTDNLDRFDPQTLSNIVWAYATANVPHSKLFKKVADAAIRSKGEFISQHVANLLWSYATMGIVDKQLFATCVSTAAKLFDSYTDQGLTNIAWAYAVADIDAPPLFNDRFINKCVEKKDGFVIKDLSQLHQWHLWQTKEKSNSGLPVDLQERCFNAFISDEPTVSKLQEDVVAQLSNIGLDPKEEVLMGSGYRIDVLVEVNGKTIGVEVDGPHHFIRKGRSPLARTILKRRQVPPIDGIELVSVPYWNWDKLGKDEVKKQEYLRHLLVDIKAEFNAQGISNITWAYATVKKPHPVLFEAMGDQIVAYEHLGEFRPQALSNTVWAYATANVPHPKLFEKVANYIVDSKSLDQFQPQHLSNIAWAYATAQVPNHKLLEKVANHIVESDSLDRFIPQNLSNTLWAYATAGVNHPKLFQRLANHIVKHDSLERFKPQEFSNTMWAYATAQVHHPKLLKKVAEAVIQRKGEFISQHVANLLWAYATMGIVDKQLFLSFMPTAAKLINNTTIKILPTLHGHTQWLCVEKEDGFETEALSQLHQWHLWQTKEKSNSRLPVDFQERCYKAFLFRVPTVSKFQDDVVAQLSFIGLDPKEEVLMGSGYRIDVLVEVNGKTIGVEVDGPHHFIGKGRSPLARTILKRRQVPPIDGIELVSVPYWNWDKLGKDQAKKQEYLRHLLGWKIDNE</sequence>
<protein>
    <submittedName>
        <fullName evidence="2">RAP domain-containing protein</fullName>
    </submittedName>
</protein>
<dbReference type="InterPro" id="IPR058917">
    <property type="entry name" value="RESC6_dom"/>
</dbReference>
<gene>
    <name evidence="2" type="ORF">QTG54_016126</name>
</gene>
<dbReference type="SMART" id="SM00952">
    <property type="entry name" value="RAP"/>
    <property type="match status" value="3"/>
</dbReference>
<dbReference type="GO" id="GO:0003723">
    <property type="term" value="F:RNA binding"/>
    <property type="evidence" value="ECO:0007669"/>
    <property type="project" value="TreeGrafter"/>
</dbReference>
<dbReference type="PANTHER" id="PTHR21228:SF40">
    <property type="entry name" value="LD45607P"/>
    <property type="match status" value="1"/>
</dbReference>
<dbReference type="GO" id="GO:0035770">
    <property type="term" value="C:ribonucleoprotein granule"/>
    <property type="evidence" value="ECO:0007669"/>
    <property type="project" value="TreeGrafter"/>
</dbReference>
<comment type="caution">
    <text evidence="2">The sequence shown here is derived from an EMBL/GenBank/DDBJ whole genome shotgun (WGS) entry which is preliminary data.</text>
</comment>